<feature type="signal peptide" evidence="1">
    <location>
        <begin position="1"/>
        <end position="31"/>
    </location>
</feature>
<protein>
    <submittedName>
        <fullName evidence="2">Protein involved in meta-pathway of phenol degradation</fullName>
    </submittedName>
</protein>
<sequence>MKRKPTHRRRFTLGTIVAMCSASCFTTPSMATEGGGSIYPAGAENYGCCALPPPGLYGQFYAEQYNATSLRDNDGNRSPVNGFQVKASAIVPRLIWVTNAQILGGSLAFHTIAPLITLGVQASGESQRKTGVGDVDVGAAVGWHFSPQLHALIAVDGFAPTGGYDKNDLANIGRNYWAIQPIVGISRIDPEGLNGDAKVMYTINSINKATDYHSGQELIVDYSLGYGLFKHWVVGVGGYWYVQTTDDRQYGATIANNRGRSFSIGPSIKYDSGKGWFASLKYETETMVRNRADGGAFWLKATFPIH</sequence>
<reference evidence="3" key="1">
    <citation type="submission" date="2017-01" db="EMBL/GenBank/DDBJ databases">
        <title>Genome Analysis of Deinococcus marmoris KOPRI26562.</title>
        <authorList>
            <person name="Kim J.H."/>
            <person name="Oh H.-M."/>
        </authorList>
    </citation>
    <scope>NUCLEOTIDE SEQUENCE [LARGE SCALE GENOMIC DNA]</scope>
    <source>
        <strain evidence="3">PAMC 26633</strain>
    </source>
</reference>
<name>A0A226WLH4_CABSO</name>
<accession>A0A226WLH4</accession>
<dbReference type="RefSeq" id="WP_218827420.1">
    <property type="nucleotide sequence ID" value="NZ_MTHB01000286.1"/>
</dbReference>
<dbReference type="AlphaFoldDB" id="A0A226WLH4"/>
<dbReference type="Pfam" id="PF13557">
    <property type="entry name" value="Phenol_MetA_deg"/>
    <property type="match status" value="1"/>
</dbReference>
<dbReference type="Proteomes" id="UP000214720">
    <property type="component" value="Unassembled WGS sequence"/>
</dbReference>
<proteinExistence type="predicted"/>
<comment type="caution">
    <text evidence="2">The sequence shown here is derived from an EMBL/GenBank/DDBJ whole genome shotgun (WGS) entry which is preliminary data.</text>
</comment>
<feature type="chain" id="PRO_5012759500" evidence="1">
    <location>
        <begin position="32"/>
        <end position="306"/>
    </location>
</feature>
<dbReference type="InterPro" id="IPR025737">
    <property type="entry name" value="FApF"/>
</dbReference>
<evidence type="ECO:0000256" key="1">
    <source>
        <dbReference type="SAM" id="SignalP"/>
    </source>
</evidence>
<evidence type="ECO:0000313" key="2">
    <source>
        <dbReference type="EMBL" id="OXC72032.1"/>
    </source>
</evidence>
<keyword evidence="1" id="KW-0732">Signal</keyword>
<organism evidence="2 3">
    <name type="scientific">Caballeronia sordidicola</name>
    <name type="common">Burkholderia sordidicola</name>
    <dbReference type="NCBI Taxonomy" id="196367"/>
    <lineage>
        <taxon>Bacteria</taxon>
        <taxon>Pseudomonadati</taxon>
        <taxon>Pseudomonadota</taxon>
        <taxon>Betaproteobacteria</taxon>
        <taxon>Burkholderiales</taxon>
        <taxon>Burkholderiaceae</taxon>
        <taxon>Caballeronia</taxon>
    </lineage>
</organism>
<dbReference type="EMBL" id="MTHB01000286">
    <property type="protein sequence ID" value="OXC72032.1"/>
    <property type="molecule type" value="Genomic_DNA"/>
</dbReference>
<evidence type="ECO:0000313" key="3">
    <source>
        <dbReference type="Proteomes" id="UP000214720"/>
    </source>
</evidence>
<gene>
    <name evidence="2" type="ORF">BSU04_43980</name>
</gene>